<dbReference type="NCBIfam" id="TIGR00765">
    <property type="entry name" value="yihY_not_rbn"/>
    <property type="match status" value="1"/>
</dbReference>
<protein>
    <submittedName>
        <fullName evidence="6">Ribonuclease BN</fullName>
    </submittedName>
</protein>
<feature type="non-terminal residue" evidence="6">
    <location>
        <position position="1"/>
    </location>
</feature>
<evidence type="ECO:0000256" key="2">
    <source>
        <dbReference type="ARBA" id="ARBA00022475"/>
    </source>
</evidence>
<gene>
    <name evidence="6" type="ORF">MNBD_GAMMA04-846</name>
</gene>
<dbReference type="PANTHER" id="PTHR30213:SF0">
    <property type="entry name" value="UPF0761 MEMBRANE PROTEIN YIHY"/>
    <property type="match status" value="1"/>
</dbReference>
<dbReference type="PANTHER" id="PTHR30213">
    <property type="entry name" value="INNER MEMBRANE PROTEIN YHJD"/>
    <property type="match status" value="1"/>
</dbReference>
<accession>A0A3B0W8E4</accession>
<organism evidence="6">
    <name type="scientific">hydrothermal vent metagenome</name>
    <dbReference type="NCBI Taxonomy" id="652676"/>
    <lineage>
        <taxon>unclassified sequences</taxon>
        <taxon>metagenomes</taxon>
        <taxon>ecological metagenomes</taxon>
    </lineage>
</organism>
<keyword evidence="5" id="KW-0472">Membrane</keyword>
<keyword evidence="3" id="KW-0812">Transmembrane</keyword>
<dbReference type="InterPro" id="IPR017039">
    <property type="entry name" value="Virul_fac_BrkB"/>
</dbReference>
<evidence type="ECO:0000256" key="4">
    <source>
        <dbReference type="ARBA" id="ARBA00022989"/>
    </source>
</evidence>
<dbReference type="Pfam" id="PF03631">
    <property type="entry name" value="Virul_fac_BrkB"/>
    <property type="match status" value="1"/>
</dbReference>
<comment type="subcellular location">
    <subcellularLocation>
        <location evidence="1">Cell membrane</location>
        <topology evidence="1">Multi-pass membrane protein</topology>
    </subcellularLocation>
</comment>
<reference evidence="6" key="1">
    <citation type="submission" date="2018-06" db="EMBL/GenBank/DDBJ databases">
        <authorList>
            <person name="Zhirakovskaya E."/>
        </authorList>
    </citation>
    <scope>NUCLEOTIDE SEQUENCE</scope>
</reference>
<evidence type="ECO:0000313" key="6">
    <source>
        <dbReference type="EMBL" id="VAW48623.1"/>
    </source>
</evidence>
<sequence>FWLSVFKHFKAQKGSDSVAILAYTSLVGIVPMLAVMLSLFSVSSYFESFERLVMDQVVHNLMPASQPMIEDYLLRFSQQAVQLKGPGILVMFLTSLLLLWKVDEKLNAMWPNRTTRKWWVSLLHYLGISILGPLLLGLSLVLSSYLLALPLLAETMPWLKQATLGLATLPLLLSWLGFTFLFKFVPTCYIPIKVALLGGFFAMFQLELLKYGFAQYVKWFPTYDLVYGAFAAIPLFLLWLYLIWFIVIWNGAFVATLMKKMAPSK</sequence>
<evidence type="ECO:0000256" key="1">
    <source>
        <dbReference type="ARBA" id="ARBA00004651"/>
    </source>
</evidence>
<dbReference type="PIRSF" id="PIRSF035875">
    <property type="entry name" value="RNase_BN"/>
    <property type="match status" value="1"/>
</dbReference>
<keyword evidence="4" id="KW-1133">Transmembrane helix</keyword>
<keyword evidence="2" id="KW-1003">Cell membrane</keyword>
<dbReference type="GO" id="GO:0005886">
    <property type="term" value="C:plasma membrane"/>
    <property type="evidence" value="ECO:0007669"/>
    <property type="project" value="UniProtKB-SubCell"/>
</dbReference>
<name>A0A3B0W8E4_9ZZZZ</name>
<evidence type="ECO:0000256" key="5">
    <source>
        <dbReference type="ARBA" id="ARBA00023136"/>
    </source>
</evidence>
<dbReference type="AlphaFoldDB" id="A0A3B0W8E4"/>
<dbReference type="EMBL" id="UOFB01000279">
    <property type="protein sequence ID" value="VAW48623.1"/>
    <property type="molecule type" value="Genomic_DNA"/>
</dbReference>
<proteinExistence type="predicted"/>
<evidence type="ECO:0000256" key="3">
    <source>
        <dbReference type="ARBA" id="ARBA00022692"/>
    </source>
</evidence>